<dbReference type="Proteomes" id="UP000789831">
    <property type="component" value="Unassembled WGS sequence"/>
</dbReference>
<gene>
    <name evidence="1" type="ORF">AGERDE_LOCUS13497</name>
</gene>
<dbReference type="SUPFAM" id="SSF51283">
    <property type="entry name" value="dUTPase-like"/>
    <property type="match status" value="1"/>
</dbReference>
<keyword evidence="2" id="KW-1185">Reference proteome</keyword>
<name>A0A9N9HQH9_9GLOM</name>
<dbReference type="AlphaFoldDB" id="A0A9N9HQH9"/>
<protein>
    <submittedName>
        <fullName evidence="1">12739_t:CDS:1</fullName>
    </submittedName>
</protein>
<comment type="caution">
    <text evidence="1">The sequence shown here is derived from an EMBL/GenBank/DDBJ whole genome shotgun (WGS) entry which is preliminary data.</text>
</comment>
<sequence length="191" mass="22572">EEIRQMKQEEYYTYLDEVADYDWSDNRGIFHENYQRLSPTRKVQVERLTTMGIQLCSACLIPCQDQFCDDCWPEMIPVPNEEWTDQPDWFEEVEEQVFGTIMDYPIPANFQGYEPIKPKKITKRHQNNQTIKYYNHKKEGIKPEKAHPTNAEFDLRYPGKKPLILKPHTVTKIDLKIAVEVPKGTMMQLAS</sequence>
<reference evidence="1" key="1">
    <citation type="submission" date="2021-06" db="EMBL/GenBank/DDBJ databases">
        <authorList>
            <person name="Kallberg Y."/>
            <person name="Tangrot J."/>
            <person name="Rosling A."/>
        </authorList>
    </citation>
    <scope>NUCLEOTIDE SEQUENCE</scope>
    <source>
        <strain evidence="1">MT106</strain>
    </source>
</reference>
<feature type="non-terminal residue" evidence="1">
    <location>
        <position position="191"/>
    </location>
</feature>
<dbReference type="EMBL" id="CAJVPL010018066">
    <property type="protein sequence ID" value="CAG8700793.1"/>
    <property type="molecule type" value="Genomic_DNA"/>
</dbReference>
<accession>A0A9N9HQH9</accession>
<evidence type="ECO:0000313" key="2">
    <source>
        <dbReference type="Proteomes" id="UP000789831"/>
    </source>
</evidence>
<dbReference type="InterPro" id="IPR036157">
    <property type="entry name" value="dUTPase-like_sf"/>
</dbReference>
<feature type="non-terminal residue" evidence="1">
    <location>
        <position position="1"/>
    </location>
</feature>
<evidence type="ECO:0000313" key="1">
    <source>
        <dbReference type="EMBL" id="CAG8700793.1"/>
    </source>
</evidence>
<dbReference type="OrthoDB" id="8052860at2759"/>
<dbReference type="Gene3D" id="2.70.40.10">
    <property type="match status" value="1"/>
</dbReference>
<organism evidence="1 2">
    <name type="scientific">Ambispora gerdemannii</name>
    <dbReference type="NCBI Taxonomy" id="144530"/>
    <lineage>
        <taxon>Eukaryota</taxon>
        <taxon>Fungi</taxon>
        <taxon>Fungi incertae sedis</taxon>
        <taxon>Mucoromycota</taxon>
        <taxon>Glomeromycotina</taxon>
        <taxon>Glomeromycetes</taxon>
        <taxon>Archaeosporales</taxon>
        <taxon>Ambisporaceae</taxon>
        <taxon>Ambispora</taxon>
    </lineage>
</organism>
<proteinExistence type="predicted"/>